<name>A0A8J5ZEF2_9ROSI</name>
<dbReference type="PANTHER" id="PTHR48200:SF1">
    <property type="entry name" value="AMINOTRANSFERASE-LIKE PLANT MOBILE DOMAIN-CONTAINING PROTEIN"/>
    <property type="match status" value="1"/>
</dbReference>
<dbReference type="PANTHER" id="PTHR48200">
    <property type="entry name" value="PROTEIN, PUTATIVE-RELATED"/>
    <property type="match status" value="1"/>
</dbReference>
<comment type="caution">
    <text evidence="2">The sequence shown here is derived from an EMBL/GenBank/DDBJ whole genome shotgun (WGS) entry which is preliminary data.</text>
</comment>
<organism evidence="2 3">
    <name type="scientific">Gossypium anomalum</name>
    <dbReference type="NCBI Taxonomy" id="47600"/>
    <lineage>
        <taxon>Eukaryota</taxon>
        <taxon>Viridiplantae</taxon>
        <taxon>Streptophyta</taxon>
        <taxon>Embryophyta</taxon>
        <taxon>Tracheophyta</taxon>
        <taxon>Spermatophyta</taxon>
        <taxon>Magnoliopsida</taxon>
        <taxon>eudicotyledons</taxon>
        <taxon>Gunneridae</taxon>
        <taxon>Pentapetalae</taxon>
        <taxon>rosids</taxon>
        <taxon>malvids</taxon>
        <taxon>Malvales</taxon>
        <taxon>Malvaceae</taxon>
        <taxon>Malvoideae</taxon>
        <taxon>Gossypium</taxon>
    </lineage>
</organism>
<dbReference type="InterPro" id="IPR056647">
    <property type="entry name" value="DUF7745"/>
</dbReference>
<dbReference type="Pfam" id="PF24924">
    <property type="entry name" value="DUF7745"/>
    <property type="match status" value="1"/>
</dbReference>
<evidence type="ECO:0000313" key="3">
    <source>
        <dbReference type="Proteomes" id="UP000701853"/>
    </source>
</evidence>
<feature type="domain" description="DUF7745" evidence="1">
    <location>
        <begin position="55"/>
        <end position="216"/>
    </location>
</feature>
<keyword evidence="3" id="KW-1185">Reference proteome</keyword>
<dbReference type="AlphaFoldDB" id="A0A8J5ZEF2"/>
<evidence type="ECO:0000313" key="2">
    <source>
        <dbReference type="EMBL" id="KAG8500353.1"/>
    </source>
</evidence>
<sequence length="287" mass="33935">MKNEFLDKVKDNAFVQRWSENAQLEKGDSLTKECKSELWDFTRINVVQNDLQELKELWSHWDDEIKQLIYCNYGDIPYLLDVKVDRYFFRAMAQFWNSAYSCLTFGRVDLAPTVEEYTAFLRCLRFQVDKIYSRAVNTPTFVKRLMNITGMSEQWVEAWVQQKGSGKCIPWENLRDLIQTHPDMKKRVDVLALSIYGLVIFPKALRHVDEAVADLFDRLGEGRFIGCAQLLLIWFHSHFWRVEKASYRPFFGDYSPLKEIVTISRKDDITAEKWMAILQNLQEEDIE</sequence>
<dbReference type="Proteomes" id="UP000701853">
    <property type="component" value="Chromosome 2"/>
</dbReference>
<accession>A0A8J5ZEF2</accession>
<reference evidence="2 3" key="1">
    <citation type="journal article" date="2021" name="bioRxiv">
        <title>The Gossypium anomalum genome as a resource for cotton improvement and evolutionary analysis of hybrid incompatibility.</title>
        <authorList>
            <person name="Grover C.E."/>
            <person name="Yuan D."/>
            <person name="Arick M.A."/>
            <person name="Miller E.R."/>
            <person name="Hu G."/>
            <person name="Peterson D.G."/>
            <person name="Wendel J.F."/>
            <person name="Udall J.A."/>
        </authorList>
    </citation>
    <scope>NUCLEOTIDE SEQUENCE [LARGE SCALE GENOMIC DNA]</scope>
    <source>
        <strain evidence="2">JFW-Udall</strain>
        <tissue evidence="2">Leaf</tissue>
    </source>
</reference>
<gene>
    <name evidence="2" type="ORF">CXB51_004345</name>
</gene>
<proteinExistence type="predicted"/>
<dbReference type="EMBL" id="JAHUZN010000002">
    <property type="protein sequence ID" value="KAG8500353.1"/>
    <property type="molecule type" value="Genomic_DNA"/>
</dbReference>
<dbReference type="OrthoDB" id="984336at2759"/>
<protein>
    <recommendedName>
        <fullName evidence="1">DUF7745 domain-containing protein</fullName>
    </recommendedName>
</protein>
<evidence type="ECO:0000259" key="1">
    <source>
        <dbReference type="Pfam" id="PF24924"/>
    </source>
</evidence>